<protein>
    <submittedName>
        <fullName evidence="1">Uncharacterized protein</fullName>
    </submittedName>
</protein>
<sequence>MAPPHPAHHGSSRGGAVGNGIGAMDSAVQAWTPLEPIPVAVPKCLTVCLPGQNGGLTRLETILKEGM</sequence>
<evidence type="ECO:0000313" key="2">
    <source>
        <dbReference type="Proteomes" id="UP001162501"/>
    </source>
</evidence>
<feature type="non-terminal residue" evidence="1">
    <location>
        <position position="1"/>
    </location>
</feature>
<accession>A0AC59YKM9</accession>
<reference evidence="1" key="2">
    <citation type="submission" date="2025-03" db="EMBL/GenBank/DDBJ databases">
        <authorList>
            <consortium name="ELIXIR-Norway"/>
            <consortium name="Elixir Norway"/>
        </authorList>
    </citation>
    <scope>NUCLEOTIDE SEQUENCE</scope>
</reference>
<gene>
    <name evidence="1" type="ORF">MRATA1EN22A_LOCUS7297</name>
</gene>
<name>A0AC59YKM9_RANTA</name>
<evidence type="ECO:0000313" key="1">
    <source>
        <dbReference type="EMBL" id="CAM9776350.1"/>
    </source>
</evidence>
<proteinExistence type="predicted"/>
<reference evidence="1" key="1">
    <citation type="submission" date="2023-05" db="EMBL/GenBank/DDBJ databases">
        <authorList>
            <consortium name="ELIXIR-Norway"/>
        </authorList>
    </citation>
    <scope>NUCLEOTIDE SEQUENCE</scope>
</reference>
<dbReference type="EMBL" id="OX596101">
    <property type="protein sequence ID" value="CAM9776350.1"/>
    <property type="molecule type" value="Genomic_DNA"/>
</dbReference>
<dbReference type="Proteomes" id="UP001162501">
    <property type="component" value="Chromosome 17"/>
</dbReference>
<organism evidence="1 2">
    <name type="scientific">Rangifer tarandus platyrhynchus</name>
    <name type="common">Svalbard reindeer</name>
    <dbReference type="NCBI Taxonomy" id="3082113"/>
    <lineage>
        <taxon>Eukaryota</taxon>
        <taxon>Metazoa</taxon>
        <taxon>Chordata</taxon>
        <taxon>Craniata</taxon>
        <taxon>Vertebrata</taxon>
        <taxon>Euteleostomi</taxon>
        <taxon>Mammalia</taxon>
        <taxon>Eutheria</taxon>
        <taxon>Laurasiatheria</taxon>
        <taxon>Artiodactyla</taxon>
        <taxon>Ruminantia</taxon>
        <taxon>Pecora</taxon>
        <taxon>Cervidae</taxon>
        <taxon>Odocoileinae</taxon>
        <taxon>Rangifer</taxon>
    </lineage>
</organism>
<feature type="non-terminal residue" evidence="1">
    <location>
        <position position="67"/>
    </location>
</feature>